<dbReference type="RefSeq" id="WP_121463800.1">
    <property type="nucleotide sequence ID" value="NZ_CP025121.1"/>
</dbReference>
<dbReference type="Pfam" id="PF03390">
    <property type="entry name" value="2HCT"/>
    <property type="match status" value="1"/>
</dbReference>
<feature type="transmembrane region" description="Helical" evidence="1">
    <location>
        <begin position="336"/>
        <end position="358"/>
    </location>
</feature>
<feature type="transmembrane region" description="Helical" evidence="1">
    <location>
        <begin position="12"/>
        <end position="31"/>
    </location>
</feature>
<feature type="transmembrane region" description="Helical" evidence="1">
    <location>
        <begin position="225"/>
        <end position="248"/>
    </location>
</feature>
<name>A0A660HMG4_ZIZJU</name>
<feature type="transmembrane region" description="Helical" evidence="1">
    <location>
        <begin position="74"/>
        <end position="94"/>
    </location>
</feature>
<evidence type="ECO:0000313" key="3">
    <source>
        <dbReference type="Proteomes" id="UP000272462"/>
    </source>
</evidence>
<dbReference type="InterPro" id="IPR004679">
    <property type="entry name" value="2-OHcarboxylate_transport"/>
</dbReference>
<dbReference type="PANTHER" id="PTHR40033">
    <property type="entry name" value="NA(+)-MALATE SYMPORTER"/>
    <property type="match status" value="1"/>
</dbReference>
<keyword evidence="1" id="KW-0812">Transmembrane</keyword>
<keyword evidence="1" id="KW-1133">Transmembrane helix</keyword>
<proteinExistence type="predicted"/>
<keyword evidence="3" id="KW-1185">Reference proteome</keyword>
<dbReference type="PANTHER" id="PTHR40033:SF1">
    <property type="entry name" value="CITRATE-SODIUM SYMPORTER"/>
    <property type="match status" value="1"/>
</dbReference>
<feature type="transmembrane region" description="Helical" evidence="1">
    <location>
        <begin position="281"/>
        <end position="298"/>
    </location>
</feature>
<evidence type="ECO:0000313" key="2">
    <source>
        <dbReference type="EMBL" id="AYJ01069.1"/>
    </source>
</evidence>
<accession>A0A660HMG4</accession>
<feature type="transmembrane region" description="Helical" evidence="1">
    <location>
        <begin position="310"/>
        <end position="330"/>
    </location>
</feature>
<dbReference type="OrthoDB" id="8584824at2"/>
<dbReference type="AlphaFoldDB" id="A0A660HMG4"/>
<reference evidence="2 3" key="1">
    <citation type="journal article" date="2018" name="BMC Genomics">
        <title>Comparative genome analysis of jujube witches'-broom Phytoplasma, an obligate pathogen that causes jujube witches'-broom disease.</title>
        <authorList>
            <person name="Wang J."/>
            <person name="Song L."/>
            <person name="Jiao Q."/>
            <person name="Yang S."/>
            <person name="Gao R."/>
            <person name="Lu X."/>
            <person name="Zhou G."/>
        </authorList>
    </citation>
    <scope>NUCLEOTIDE SEQUENCE [LARGE SCALE GENOMIC DNA]</scope>
    <source>
        <strain evidence="2">Jwb-nky</strain>
    </source>
</reference>
<feature type="transmembrane region" description="Helical" evidence="1">
    <location>
        <begin position="146"/>
        <end position="168"/>
    </location>
</feature>
<feature type="transmembrane region" description="Helical" evidence="1">
    <location>
        <begin position="370"/>
        <end position="394"/>
    </location>
</feature>
<feature type="transmembrane region" description="Helical" evidence="1">
    <location>
        <begin position="47"/>
        <end position="68"/>
    </location>
</feature>
<gene>
    <name evidence="2" type="ORF">CWO85_00750</name>
</gene>
<dbReference type="GO" id="GO:0016020">
    <property type="term" value="C:membrane"/>
    <property type="evidence" value="ECO:0007669"/>
    <property type="project" value="InterPro"/>
</dbReference>
<evidence type="ECO:0000256" key="1">
    <source>
        <dbReference type="SAM" id="Phobius"/>
    </source>
</evidence>
<dbReference type="Proteomes" id="UP000272462">
    <property type="component" value="Chromosome"/>
</dbReference>
<dbReference type="GO" id="GO:0008514">
    <property type="term" value="F:organic anion transmembrane transporter activity"/>
    <property type="evidence" value="ECO:0007669"/>
    <property type="project" value="InterPro"/>
</dbReference>
<dbReference type="EMBL" id="CP025121">
    <property type="protein sequence ID" value="AYJ01069.1"/>
    <property type="molecule type" value="Genomic_DNA"/>
</dbReference>
<dbReference type="KEGG" id="pzi:CWO85_00750"/>
<protein>
    <submittedName>
        <fullName evidence="2">Malate:citrate symporter</fullName>
    </submittedName>
</protein>
<feature type="transmembrane region" description="Helical" evidence="1">
    <location>
        <begin position="430"/>
        <end position="455"/>
    </location>
</feature>
<keyword evidence="1" id="KW-0472">Membrane</keyword>
<sequence length="459" mass="51937">MPNVKKKIKIFGLYPIIFLILFFILICNIYYIQSCPDLERIDITKQLWNSCLTSLFFIMIFGIGLNFIGDKIPFFNKLGLGFLLCILVPSFLVYKKIICKDIHDQLKFFIFEKKGINFAKIFIVFVVIGSILNIERNLLKRVIIKFIPLSLLTVLVSFLMTGLLGYLLNYKPDSSITKSRGPFIDSIFFISVPLTNGGTNLGINSLAEPSYEKCFGIGKEKLKSIFLAPLILARCVSIFLAGVLYLFFNKTKYSGQGQLEKQKTNHIVHNISKDVLDYKNIGSGLLIILGMYSLCNMINQMLSFNKTFGLDTMVYIIFLSLIIKIFNLISDEYQKYIVQIGKFMSVNFTAPALVALGLDTDFNILLLGITNYRIICMVFVSLMIAITVSFYLALLLNFNPLESSLILGISSHSIGSTGNLGVMSISNRMYLLPFAMIITRITGIFVFIFSSFCFIKIYQ</sequence>
<organism evidence="2 3">
    <name type="scientific">Ziziphus jujuba witches'-broom phytoplasma</name>
    <dbReference type="NCBI Taxonomy" id="135727"/>
    <lineage>
        <taxon>Bacteria</taxon>
        <taxon>Bacillati</taxon>
        <taxon>Mycoplasmatota</taxon>
        <taxon>Mollicutes</taxon>
        <taxon>Acholeplasmatales</taxon>
        <taxon>Acholeplasmataceae</taxon>
        <taxon>Candidatus Phytoplasma</taxon>
        <taxon>16SrV (Elm yellows group)</taxon>
    </lineage>
</organism>
<feature type="transmembrane region" description="Helical" evidence="1">
    <location>
        <begin position="115"/>
        <end position="134"/>
    </location>
</feature>